<accession>A0A0A9AZH9</accession>
<proteinExistence type="predicted"/>
<protein>
    <submittedName>
        <fullName evidence="1">Uncharacterized protein</fullName>
    </submittedName>
</protein>
<organism evidence="1">
    <name type="scientific">Arundo donax</name>
    <name type="common">Giant reed</name>
    <name type="synonym">Donax arundinaceus</name>
    <dbReference type="NCBI Taxonomy" id="35708"/>
    <lineage>
        <taxon>Eukaryota</taxon>
        <taxon>Viridiplantae</taxon>
        <taxon>Streptophyta</taxon>
        <taxon>Embryophyta</taxon>
        <taxon>Tracheophyta</taxon>
        <taxon>Spermatophyta</taxon>
        <taxon>Magnoliopsida</taxon>
        <taxon>Liliopsida</taxon>
        <taxon>Poales</taxon>
        <taxon>Poaceae</taxon>
        <taxon>PACMAD clade</taxon>
        <taxon>Arundinoideae</taxon>
        <taxon>Arundineae</taxon>
        <taxon>Arundo</taxon>
    </lineage>
</organism>
<reference evidence="1" key="2">
    <citation type="journal article" date="2015" name="Data Brief">
        <title>Shoot transcriptome of the giant reed, Arundo donax.</title>
        <authorList>
            <person name="Barrero R.A."/>
            <person name="Guerrero F.D."/>
            <person name="Moolhuijzen P."/>
            <person name="Goolsby J.A."/>
            <person name="Tidwell J."/>
            <person name="Bellgard S.E."/>
            <person name="Bellgard M.I."/>
        </authorList>
    </citation>
    <scope>NUCLEOTIDE SEQUENCE</scope>
    <source>
        <tissue evidence="1">Shoot tissue taken approximately 20 cm above the soil surface</tissue>
    </source>
</reference>
<name>A0A0A9AZH9_ARUDO</name>
<reference evidence="1" key="1">
    <citation type="submission" date="2014-09" db="EMBL/GenBank/DDBJ databases">
        <authorList>
            <person name="Magalhaes I.L.F."/>
            <person name="Oliveira U."/>
            <person name="Santos F.R."/>
            <person name="Vidigal T.H.D.A."/>
            <person name="Brescovit A.D."/>
            <person name="Santos A.J."/>
        </authorList>
    </citation>
    <scope>NUCLEOTIDE SEQUENCE</scope>
    <source>
        <tissue evidence="1">Shoot tissue taken approximately 20 cm above the soil surface</tissue>
    </source>
</reference>
<sequence>MLLLQMILLFLTS</sequence>
<dbReference type="EMBL" id="GBRH01242592">
    <property type="protein sequence ID" value="JAD55303.1"/>
    <property type="molecule type" value="Transcribed_RNA"/>
</dbReference>
<evidence type="ECO:0000313" key="1">
    <source>
        <dbReference type="EMBL" id="JAD55303.1"/>
    </source>
</evidence>